<proteinExistence type="predicted"/>
<evidence type="ECO:0000256" key="1">
    <source>
        <dbReference type="PROSITE-ProRule" id="PRU00325"/>
    </source>
</evidence>
<organism evidence="4 5">
    <name type="scientific">Fundidesulfovibrio magnetotacticus</name>
    <dbReference type="NCBI Taxonomy" id="2730080"/>
    <lineage>
        <taxon>Bacteria</taxon>
        <taxon>Pseudomonadati</taxon>
        <taxon>Thermodesulfobacteriota</taxon>
        <taxon>Desulfovibrionia</taxon>
        <taxon>Desulfovibrionales</taxon>
        <taxon>Desulfovibrionaceae</taxon>
        <taxon>Fundidesulfovibrio</taxon>
    </lineage>
</organism>
<feature type="domain" description="SWIM-type" evidence="3">
    <location>
        <begin position="18"/>
        <end position="55"/>
    </location>
</feature>
<feature type="coiled-coil region" evidence="2">
    <location>
        <begin position="85"/>
        <end position="112"/>
    </location>
</feature>
<reference evidence="4 5" key="1">
    <citation type="submission" date="2020-04" db="EMBL/GenBank/DDBJ databases">
        <authorList>
            <consortium name="Desulfovibrio sp. FSS-1 genome sequencing consortium"/>
            <person name="Shimoshige H."/>
            <person name="Kobayashi H."/>
            <person name="Maekawa T."/>
        </authorList>
    </citation>
    <scope>NUCLEOTIDE SEQUENCE [LARGE SCALE GENOMIC DNA]</scope>
    <source>
        <strain evidence="4 5">SIID29052-01</strain>
    </source>
</reference>
<reference evidence="4 5" key="2">
    <citation type="submission" date="2020-05" db="EMBL/GenBank/DDBJ databases">
        <title>Draft genome sequence of Desulfovibrio sp. strainFSS-1.</title>
        <authorList>
            <person name="Shimoshige H."/>
            <person name="Kobayashi H."/>
            <person name="Maekawa T."/>
        </authorList>
    </citation>
    <scope>NUCLEOTIDE SEQUENCE [LARGE SCALE GENOMIC DNA]</scope>
    <source>
        <strain evidence="4 5">SIID29052-01</strain>
    </source>
</reference>
<evidence type="ECO:0000313" key="5">
    <source>
        <dbReference type="Proteomes" id="UP000494245"/>
    </source>
</evidence>
<keyword evidence="1" id="KW-0479">Metal-binding</keyword>
<dbReference type="RefSeq" id="WP_173086434.1">
    <property type="nucleotide sequence ID" value="NZ_BLTE01000017.1"/>
</dbReference>
<keyword evidence="5" id="KW-1185">Reference proteome</keyword>
<sequence length="125" mass="13614">MSQATTLTLLAQGSEGIYRVELRWAADKLMISCDCRAGIFNKLCKHKTGVLAGDIDILANTDEQEPSKAMAEAQAMLAKAGLESVTEFSTQLRALEAEKDILERKIKNLKAVFAKQIAAGFSVRP</sequence>
<evidence type="ECO:0000313" key="4">
    <source>
        <dbReference type="EMBL" id="GFK95428.1"/>
    </source>
</evidence>
<dbReference type="InterPro" id="IPR007527">
    <property type="entry name" value="Znf_SWIM"/>
</dbReference>
<dbReference type="EMBL" id="BLTE01000017">
    <property type="protein sequence ID" value="GFK95428.1"/>
    <property type="molecule type" value="Genomic_DNA"/>
</dbReference>
<keyword evidence="1" id="KW-0863">Zinc-finger</keyword>
<keyword evidence="2" id="KW-0175">Coiled coil</keyword>
<dbReference type="AlphaFoldDB" id="A0A6V8LYW9"/>
<accession>A0A6V8LYW9</accession>
<dbReference type="PROSITE" id="PS50966">
    <property type="entry name" value="ZF_SWIM"/>
    <property type="match status" value="1"/>
</dbReference>
<name>A0A6V8LYW9_9BACT</name>
<dbReference type="GO" id="GO:0008270">
    <property type="term" value="F:zinc ion binding"/>
    <property type="evidence" value="ECO:0007669"/>
    <property type="project" value="UniProtKB-KW"/>
</dbReference>
<gene>
    <name evidence="4" type="ORF">NNJEOMEG_03291</name>
</gene>
<comment type="caution">
    <text evidence="4">The sequence shown here is derived from an EMBL/GenBank/DDBJ whole genome shotgun (WGS) entry which is preliminary data.</text>
</comment>
<evidence type="ECO:0000259" key="3">
    <source>
        <dbReference type="PROSITE" id="PS50966"/>
    </source>
</evidence>
<dbReference type="Proteomes" id="UP000494245">
    <property type="component" value="Unassembled WGS sequence"/>
</dbReference>
<protein>
    <recommendedName>
        <fullName evidence="3">SWIM-type domain-containing protein</fullName>
    </recommendedName>
</protein>
<evidence type="ECO:0000256" key="2">
    <source>
        <dbReference type="SAM" id="Coils"/>
    </source>
</evidence>
<keyword evidence="1" id="KW-0862">Zinc</keyword>